<evidence type="ECO:0000313" key="2">
    <source>
        <dbReference type="Proteomes" id="UP001524642"/>
    </source>
</evidence>
<protein>
    <recommendedName>
        <fullName evidence="3">Transposase Tn5 dimerisation domain-containing protein</fullName>
    </recommendedName>
</protein>
<dbReference type="RefSeq" id="WP_257715452.1">
    <property type="nucleotide sequence ID" value="NZ_JANJOU010000003.1"/>
</dbReference>
<accession>A0ABT1X111</accession>
<name>A0ABT1X111_9PROT</name>
<keyword evidence="2" id="KW-1185">Reference proteome</keyword>
<sequence>MMRAPRAYAGGMFHASGGDWVLAETQWRRNPRLALRPVFFHIVKLWSRCRGAMGGTGLLPEPGGVNQQPAWLMAAFALLDGAEADMEKAKDA</sequence>
<evidence type="ECO:0008006" key="3">
    <source>
        <dbReference type="Google" id="ProtNLM"/>
    </source>
</evidence>
<evidence type="ECO:0000313" key="1">
    <source>
        <dbReference type="EMBL" id="MCR0981790.1"/>
    </source>
</evidence>
<dbReference type="Proteomes" id="UP001524642">
    <property type="component" value="Unassembled WGS sequence"/>
</dbReference>
<dbReference type="EMBL" id="JANJOU010000003">
    <property type="protein sequence ID" value="MCR0981790.1"/>
    <property type="molecule type" value="Genomic_DNA"/>
</dbReference>
<reference evidence="1 2" key="1">
    <citation type="submission" date="2022-06" db="EMBL/GenBank/DDBJ databases">
        <title>Roseomonas CN29.</title>
        <authorList>
            <person name="Cheng Y."/>
            <person name="He X."/>
        </authorList>
    </citation>
    <scope>NUCLEOTIDE SEQUENCE [LARGE SCALE GENOMIC DNA]</scope>
    <source>
        <strain evidence="1 2">CN29</strain>
    </source>
</reference>
<organism evidence="1 2">
    <name type="scientific">Roseomonas populi</name>
    <dbReference type="NCBI Taxonomy" id="3121582"/>
    <lineage>
        <taxon>Bacteria</taxon>
        <taxon>Pseudomonadati</taxon>
        <taxon>Pseudomonadota</taxon>
        <taxon>Alphaproteobacteria</taxon>
        <taxon>Acetobacterales</taxon>
        <taxon>Roseomonadaceae</taxon>
        <taxon>Roseomonas</taxon>
    </lineage>
</organism>
<proteinExistence type="predicted"/>
<comment type="caution">
    <text evidence="1">The sequence shown here is derived from an EMBL/GenBank/DDBJ whole genome shotgun (WGS) entry which is preliminary data.</text>
</comment>
<gene>
    <name evidence="1" type="ORF">NRP21_06985</name>
</gene>